<dbReference type="Pfam" id="PF05195">
    <property type="entry name" value="AMP_N"/>
    <property type="match status" value="1"/>
</dbReference>
<dbReference type="GO" id="GO:0006508">
    <property type="term" value="P:proteolysis"/>
    <property type="evidence" value="ECO:0007669"/>
    <property type="project" value="UniProtKB-KW"/>
</dbReference>
<dbReference type="SUPFAM" id="SSF53092">
    <property type="entry name" value="Creatinase/prolidase N-terminal domain"/>
    <property type="match status" value="1"/>
</dbReference>
<dbReference type="EC" id="3.4.13.9" evidence="16"/>
<feature type="compositionally biased region" description="Basic and acidic residues" evidence="25">
    <location>
        <begin position="550"/>
        <end position="577"/>
    </location>
</feature>
<keyword evidence="9" id="KW-0224">Dipeptidase</keyword>
<evidence type="ECO:0000256" key="23">
    <source>
        <dbReference type="ARBA" id="ARBA00093353"/>
    </source>
</evidence>
<comment type="cofactor">
    <cofactor evidence="1">
        <name>Mn(2+)</name>
        <dbReference type="ChEBI" id="CHEBI:29035"/>
    </cofactor>
</comment>
<evidence type="ECO:0000256" key="13">
    <source>
        <dbReference type="ARBA" id="ARBA00023228"/>
    </source>
</evidence>
<comment type="subcellular location">
    <subcellularLocation>
        <location evidence="2">Lysosome</location>
    </subcellularLocation>
</comment>
<evidence type="ECO:0000256" key="16">
    <source>
        <dbReference type="ARBA" id="ARBA00044051"/>
    </source>
</evidence>
<feature type="compositionally biased region" description="Basic and acidic residues" evidence="25">
    <location>
        <begin position="508"/>
        <end position="541"/>
    </location>
</feature>
<dbReference type="InterPro" id="IPR029058">
    <property type="entry name" value="AB_hydrolase_fold"/>
</dbReference>
<dbReference type="GO" id="GO:0005764">
    <property type="term" value="C:lysosome"/>
    <property type="evidence" value="ECO:0007669"/>
    <property type="project" value="UniProtKB-SubCell"/>
</dbReference>
<dbReference type="GO" id="GO:0098599">
    <property type="term" value="F:palmitoyl hydrolase activity"/>
    <property type="evidence" value="ECO:0007669"/>
    <property type="project" value="UniProtKB-ARBA"/>
</dbReference>
<dbReference type="Gene3D" id="3.40.350.10">
    <property type="entry name" value="Creatinase/prolidase N-terminal domain"/>
    <property type="match status" value="1"/>
</dbReference>
<dbReference type="FunFam" id="3.90.230.10:FF:000002">
    <property type="entry name" value="Xaa-Pro aminopeptidase 3"/>
    <property type="match status" value="1"/>
</dbReference>
<evidence type="ECO:0000256" key="18">
    <source>
        <dbReference type="ARBA" id="ARBA00044252"/>
    </source>
</evidence>
<dbReference type="InterPro" id="IPR018796">
    <property type="entry name" value="COA8"/>
</dbReference>
<sequence>MSSLNLGSHTHSIPVSLFKTNRAKVVKGLRETKKIKNEDSTYIILKGGSEDEFGFYDTDTTQTNFRQESYFQYLFGVSEPNFFGAVRVSDGHAILFAPLLPPDYAVWMGPIKTLEEIKEKYEVEEVFYTNQMDRLLTDKNSSLLLTLAGVNSDSGKQYLPAYFEGMEKFAQDADILFSVIAECRVIKSAAEIEVLRYVAKISSDAHKKVMKMPFTKQKTFEYQAEAVFLAHTYYVGGCRHASYTCICGVGTNSAILHYGHAGAPNDREIKNGDICLFDMGANYFGYCADITCSFPANGKFTDDQKLIYNAVLAANMAVQNTAKEGVNWVDMHLLANRVMLEKLKEGNLLKGDVEEMINAGLNYVFQPHGLGHLIGLDVHDVGGYLPHCPDRPAKVGPNRLRFARVLKENMYVTIEPGCYFIKPLLEKAYNDATQSKFLVKENLDRFWTFGGVRIEDDVLITKTGVENFAIVPRTVEEIEAWMAEKDNSQITLQSSQTHSTNGTGNSTETHKNDGKSKNVVKNTHESTSKDKKKHEGHESSSRSHKKKKSKDKDREREKERRKDSSSQHQKEMKEGEKIQNNSSGGHQIKENGKISEIKDKNFSQDITKEKSPQSLSTKKEALPTSKEKASFSIPVILSPHRKSGNTKSNTKSSHHSSSHHKNHSSSSSSHHKSSSSHKSSHGSSNSSSKDCSKCYRRSKIKKTNIGIQVRPDENIPKPPTRPLEFEASHRVGVNRHPVTINTNLSYLKYGRFYHIEVHPNGGASIVHMYQDELNTLKAEEMNELVDEFFDLVFSEDENGFAYHVMGVVHNAAAYLPDLLEHMAENYSNLTVKAGVLGRNNDIETCTMLQYYEQVAKTFEEGTVRYGPLHQISLVGKVHEEVGGYFPDLLGKLESCPFLKKSMPWGKLSCIQMDPRLSNDGPILWIRPGEQLIPTAEMAKTPLKRQRARINELRNLQYLPRSSEAREIMFEDRTKAHADHVGMGHERHTTAAVGVLKAVHCGKESKQNRVTKDVVAFAAQSFPLLTEKLQLDLHEPPISQCIQWIEDAKLNQLKREGVRYARIPLYDNDIYFLPRNIIHQFRTVTAVTSVAWHLRLRQYYADQDEADEIASNYDIETPQYKEKQTILPHPLSENEKTPAKRTHDGKLKIKSVSEKKFHDGSKIDMRKLERCPSDVGLLSNGSLHEQNNKTPHKSKKKDKNHEKGSEKKRKSTKKSKPPTPPTPIRIDSYNLNRDEELHYKRMNQQQKTTLRPSDKENNESSLDSMIVVKESDMMEVDDIPVVAEEIVVEETVVETTTSTNSIESIEPSPDQSPDFHISIQSTPHYSEEVVTETISDQNKMLRASKLFSFTKNIKNYRLCFGSKSNEKVLGYNEKPNNNEIMADYIGPPDKNSNIRPILRYIPVNETKLQKDLRLRRNEVQDWVSKFWRNHNERFFQEKELFIKKQRLKSDEENVTADKMSEFYKAFLDKNWKLHVYFNVSWYMKNFELLFLAFTVNLESAARLIKNKVKRIILKYFILGLFFNCTYSYKPVVLIHGILSDGPSMIPISEQIKSSHPGTEVYIIDKFNNWQSLEHALGQIETFYDEFDAIFKAHPEGVHVLGYSQGGLLARTLIQFYEHHNVKRLISLSSPQAGQFGDAFLHLIFPSLFARNAYELFYSRIGQKTSVGNYWNDPNQRQLYLRYSEFLPYVNNEVLTKNSSQFRNNLLKLEQMILIGGPDDDVITPWISAHFGFYDSNLTMIPMRERQIYTEDAIGLKSLDESGRLKIVTVPGVKHFAWHLDKKLIEKVVVPHLD</sequence>
<dbReference type="PANTHER" id="PTHR48480:SF2">
    <property type="entry name" value="PEPTIDASE D"/>
    <property type="match status" value="1"/>
</dbReference>
<dbReference type="Pfam" id="PF02089">
    <property type="entry name" value="Palm_thioest"/>
    <property type="match status" value="1"/>
</dbReference>
<evidence type="ECO:0000256" key="1">
    <source>
        <dbReference type="ARBA" id="ARBA00001936"/>
    </source>
</evidence>
<keyword evidence="13" id="KW-0458">Lysosome</keyword>
<dbReference type="STRING" id="568069.A0A1J1IU30"/>
<keyword evidence="8" id="KW-0378">Hydrolase</keyword>
<dbReference type="EMBL" id="CVRI01000058">
    <property type="protein sequence ID" value="CRL02622.1"/>
    <property type="molecule type" value="Genomic_DNA"/>
</dbReference>
<dbReference type="GO" id="GO:0016790">
    <property type="term" value="F:thiolester hydrolase activity"/>
    <property type="evidence" value="ECO:0007669"/>
    <property type="project" value="UniProtKB-ARBA"/>
</dbReference>
<dbReference type="InterPro" id="IPR007865">
    <property type="entry name" value="Aminopep_P_N"/>
</dbReference>
<dbReference type="Pfam" id="PF00557">
    <property type="entry name" value="Peptidase_M24"/>
    <property type="match status" value="1"/>
</dbReference>
<comment type="subunit">
    <text evidence="4">Homodimer.</text>
</comment>
<evidence type="ECO:0000259" key="26">
    <source>
        <dbReference type="SMART" id="SM01011"/>
    </source>
</evidence>
<name>A0A1J1IU30_9DIPT</name>
<dbReference type="EC" id="3.1.2.2" evidence="14"/>
<evidence type="ECO:0000256" key="10">
    <source>
        <dbReference type="ARBA" id="ARBA00023049"/>
    </source>
</evidence>
<feature type="compositionally biased region" description="Basic and acidic residues" evidence="25">
    <location>
        <begin position="587"/>
        <end position="629"/>
    </location>
</feature>
<feature type="compositionally biased region" description="Basic residues" evidence="25">
    <location>
        <begin position="652"/>
        <end position="680"/>
    </location>
</feature>
<dbReference type="GO" id="GO:0097193">
    <property type="term" value="P:intrinsic apoptotic signaling pathway"/>
    <property type="evidence" value="ECO:0007669"/>
    <property type="project" value="InterPro"/>
</dbReference>
<evidence type="ECO:0000256" key="9">
    <source>
        <dbReference type="ARBA" id="ARBA00022997"/>
    </source>
</evidence>
<evidence type="ECO:0000256" key="22">
    <source>
        <dbReference type="ARBA" id="ARBA00093223"/>
    </source>
</evidence>
<dbReference type="GO" id="GO:0030145">
    <property type="term" value="F:manganese ion binding"/>
    <property type="evidence" value="ECO:0007669"/>
    <property type="project" value="InterPro"/>
</dbReference>
<dbReference type="InterPro" id="IPR000994">
    <property type="entry name" value="Pept_M24"/>
</dbReference>
<evidence type="ECO:0000256" key="25">
    <source>
        <dbReference type="SAM" id="MobiDB-lite"/>
    </source>
</evidence>
<dbReference type="CDD" id="cd01087">
    <property type="entry name" value="Prolidase"/>
    <property type="match status" value="1"/>
</dbReference>
<dbReference type="Gene3D" id="3.40.50.1820">
    <property type="entry name" value="alpha/beta hydrolase"/>
    <property type="match status" value="1"/>
</dbReference>
<evidence type="ECO:0000256" key="21">
    <source>
        <dbReference type="ARBA" id="ARBA00048994"/>
    </source>
</evidence>
<feature type="compositionally biased region" description="Polar residues" evidence="25">
    <location>
        <begin position="489"/>
        <end position="507"/>
    </location>
</feature>
<evidence type="ECO:0000256" key="24">
    <source>
        <dbReference type="RuleBase" id="RU000590"/>
    </source>
</evidence>
<keyword evidence="5" id="KW-0645">Protease</keyword>
<dbReference type="Pfam" id="PF10231">
    <property type="entry name" value="COA8"/>
    <property type="match status" value="1"/>
</dbReference>
<comment type="catalytic activity">
    <reaction evidence="21">
        <text>Xaa-L-Pro dipeptide + H2O = an L-alpha-amino acid + L-proline</text>
        <dbReference type="Rhea" id="RHEA:76407"/>
        <dbReference type="ChEBI" id="CHEBI:15377"/>
        <dbReference type="ChEBI" id="CHEBI:59869"/>
        <dbReference type="ChEBI" id="CHEBI:60039"/>
        <dbReference type="ChEBI" id="CHEBI:195196"/>
        <dbReference type="EC" id="3.4.13.9"/>
    </reaction>
</comment>
<accession>A0A1J1IU30</accession>
<keyword evidence="11" id="KW-0325">Glycoprotein</keyword>
<dbReference type="PROSITE" id="PS00491">
    <property type="entry name" value="PROLINE_PEPTIDASE"/>
    <property type="match status" value="1"/>
</dbReference>
<feature type="domain" description="Aminopeptidase P N-terminal" evidence="26">
    <location>
        <begin position="13"/>
        <end position="155"/>
    </location>
</feature>
<feature type="region of interest" description="Disordered" evidence="25">
    <location>
        <begin position="1173"/>
        <end position="1230"/>
    </location>
</feature>
<reference evidence="27 28" key="1">
    <citation type="submission" date="2015-04" db="EMBL/GenBank/DDBJ databases">
        <authorList>
            <person name="Syromyatnikov M.Y."/>
            <person name="Popov V.N."/>
        </authorList>
    </citation>
    <scope>NUCLEOTIDE SEQUENCE [LARGE SCALE GENOMIC DNA]</scope>
</reference>
<dbReference type="InterPro" id="IPR029149">
    <property type="entry name" value="Creatin/AminoP/Spt16_N"/>
</dbReference>
<evidence type="ECO:0000256" key="11">
    <source>
        <dbReference type="ARBA" id="ARBA00023180"/>
    </source>
</evidence>
<dbReference type="SUPFAM" id="SSF55920">
    <property type="entry name" value="Creatinase/aminopeptidase"/>
    <property type="match status" value="1"/>
</dbReference>
<comment type="similarity">
    <text evidence="3">Belongs to the palmitoyl-protein thioesterase family.</text>
</comment>
<dbReference type="OrthoDB" id="10261878at2759"/>
<evidence type="ECO:0000313" key="28">
    <source>
        <dbReference type="Proteomes" id="UP000183832"/>
    </source>
</evidence>
<evidence type="ECO:0000256" key="5">
    <source>
        <dbReference type="ARBA" id="ARBA00022670"/>
    </source>
</evidence>
<keyword evidence="12" id="KW-0464">Manganese</keyword>
<proteinExistence type="inferred from homology"/>
<evidence type="ECO:0000256" key="6">
    <source>
        <dbReference type="ARBA" id="ARBA00022723"/>
    </source>
</evidence>
<evidence type="ECO:0000256" key="8">
    <source>
        <dbReference type="ARBA" id="ARBA00022801"/>
    </source>
</evidence>
<feature type="region of interest" description="Disordered" evidence="25">
    <location>
        <begin position="1241"/>
        <end position="1260"/>
    </location>
</feature>
<comment type="function">
    <text evidence="23">Catalyzes the cleavage of thioester bonds from S-palmitoyl-CoA or S-palmitoyl-N-acetylcysteamine (unbranched structures) but does not have activity against palmitoylcysteine or palmitoylated proteins, branched structures or bulky head groups. Conversely, hydrolyzes both long and short chain fatty acyl-CoA substrate.</text>
</comment>
<dbReference type="InterPro" id="IPR036005">
    <property type="entry name" value="Creatinase/aminopeptidase-like"/>
</dbReference>
<feature type="compositionally biased region" description="Basic residues" evidence="25">
    <location>
        <begin position="1205"/>
        <end position="1215"/>
    </location>
</feature>
<gene>
    <name evidence="27" type="primary">putative Xaa-Pro dipeptidase</name>
    <name evidence="27" type="ORF">CLUMA_CG015786</name>
</gene>
<dbReference type="GO" id="GO:0102009">
    <property type="term" value="F:proline dipeptidase activity"/>
    <property type="evidence" value="ECO:0007669"/>
    <property type="project" value="UniProtKB-EC"/>
</dbReference>
<dbReference type="Gene3D" id="3.90.230.10">
    <property type="entry name" value="Creatinase/methionine aminopeptidase superfamily"/>
    <property type="match status" value="1"/>
</dbReference>
<protein>
    <recommendedName>
        <fullName evidence="17">Xaa-Pro dipeptidase</fullName>
        <ecNumber evidence="14">3.1.2.2</ecNumber>
        <ecNumber evidence="16">3.4.13.9</ecNumber>
    </recommendedName>
    <alternativeName>
        <fullName evidence="20">Imidodipeptidase</fullName>
    </alternativeName>
    <alternativeName>
        <fullName evidence="18">Peptidase D</fullName>
    </alternativeName>
    <alternativeName>
        <fullName evidence="19">Proline dipeptidase</fullName>
    </alternativeName>
</protein>
<feature type="region of interest" description="Disordered" evidence="25">
    <location>
        <begin position="1119"/>
        <end position="1152"/>
    </location>
</feature>
<organism evidence="27 28">
    <name type="scientific">Clunio marinus</name>
    <dbReference type="NCBI Taxonomy" id="568069"/>
    <lineage>
        <taxon>Eukaryota</taxon>
        <taxon>Metazoa</taxon>
        <taxon>Ecdysozoa</taxon>
        <taxon>Arthropoda</taxon>
        <taxon>Hexapoda</taxon>
        <taxon>Insecta</taxon>
        <taxon>Pterygota</taxon>
        <taxon>Neoptera</taxon>
        <taxon>Endopterygota</taxon>
        <taxon>Diptera</taxon>
        <taxon>Nematocera</taxon>
        <taxon>Chironomoidea</taxon>
        <taxon>Chironomidae</taxon>
        <taxon>Clunio</taxon>
    </lineage>
</organism>
<dbReference type="InterPro" id="IPR052433">
    <property type="entry name" value="X-Pro_dipept-like"/>
</dbReference>
<comment type="catalytic activity">
    <reaction evidence="22">
        <text>S-hexadecanoyl-N-acetylcysteamine + H2O = N-acetylcysteamine + hexadecanoate + H(+)</text>
        <dbReference type="Rhea" id="RHEA:84099"/>
        <dbReference type="ChEBI" id="CHEBI:7896"/>
        <dbReference type="ChEBI" id="CHEBI:15377"/>
        <dbReference type="ChEBI" id="CHEBI:15378"/>
        <dbReference type="ChEBI" id="CHEBI:74410"/>
        <dbReference type="ChEBI" id="CHEBI:233601"/>
    </reaction>
</comment>
<evidence type="ECO:0000256" key="7">
    <source>
        <dbReference type="ARBA" id="ARBA00022729"/>
    </source>
</evidence>
<evidence type="ECO:0000256" key="17">
    <source>
        <dbReference type="ARBA" id="ARBA00044141"/>
    </source>
</evidence>
<dbReference type="PANTHER" id="PTHR48480">
    <property type="match status" value="1"/>
</dbReference>
<dbReference type="FunFam" id="3.40.50.1820:FF:000037">
    <property type="entry name" value="Lysosomal thioesterase PPT2 homolog"/>
    <property type="match status" value="1"/>
</dbReference>
<evidence type="ECO:0000313" key="27">
    <source>
        <dbReference type="EMBL" id="CRL02622.1"/>
    </source>
</evidence>
<evidence type="ECO:0000256" key="15">
    <source>
        <dbReference type="ARBA" id="ARBA00043990"/>
    </source>
</evidence>
<dbReference type="SMART" id="SM01011">
    <property type="entry name" value="AMP_N"/>
    <property type="match status" value="1"/>
</dbReference>
<dbReference type="InterPro" id="IPR001131">
    <property type="entry name" value="Peptidase_M24B_aminopep-P_CS"/>
</dbReference>
<evidence type="ECO:0000256" key="4">
    <source>
        <dbReference type="ARBA" id="ARBA00011738"/>
    </source>
</evidence>
<evidence type="ECO:0000256" key="19">
    <source>
        <dbReference type="ARBA" id="ARBA00044284"/>
    </source>
</evidence>
<evidence type="ECO:0000256" key="14">
    <source>
        <dbReference type="ARBA" id="ARBA00038848"/>
    </source>
</evidence>
<evidence type="ECO:0000256" key="2">
    <source>
        <dbReference type="ARBA" id="ARBA00004371"/>
    </source>
</evidence>
<keyword evidence="7" id="KW-0732">Signal</keyword>
<keyword evidence="10" id="KW-0482">Metalloprotease</keyword>
<dbReference type="SUPFAM" id="SSF53474">
    <property type="entry name" value="alpha/beta-Hydrolases"/>
    <property type="match status" value="1"/>
</dbReference>
<feature type="region of interest" description="Disordered" evidence="25">
    <location>
        <begin position="489"/>
        <end position="693"/>
    </location>
</feature>
<evidence type="ECO:0000256" key="12">
    <source>
        <dbReference type="ARBA" id="ARBA00023211"/>
    </source>
</evidence>
<dbReference type="GO" id="GO:0070006">
    <property type="term" value="F:metalloaminopeptidase activity"/>
    <property type="evidence" value="ECO:0007669"/>
    <property type="project" value="InterPro"/>
</dbReference>
<dbReference type="Proteomes" id="UP000183832">
    <property type="component" value="Unassembled WGS sequence"/>
</dbReference>
<comment type="similarity">
    <text evidence="15">Belongs to the peptidase M24B family. Eukaryotic-type prolidase subfamily.</text>
</comment>
<keyword evidence="28" id="KW-1185">Reference proteome</keyword>
<evidence type="ECO:0000256" key="3">
    <source>
        <dbReference type="ARBA" id="ARBA00010758"/>
    </source>
</evidence>
<feature type="compositionally biased region" description="Polar residues" evidence="25">
    <location>
        <begin position="1241"/>
        <end position="1250"/>
    </location>
</feature>
<keyword evidence="6 24" id="KW-0479">Metal-binding</keyword>
<feature type="compositionally biased region" description="Basic and acidic residues" evidence="25">
    <location>
        <begin position="1131"/>
        <end position="1152"/>
    </location>
</feature>
<evidence type="ECO:0000256" key="20">
    <source>
        <dbReference type="ARBA" id="ARBA00044351"/>
    </source>
</evidence>